<proteinExistence type="predicted"/>
<reference evidence="2" key="1">
    <citation type="submission" date="2020-02" db="EMBL/GenBank/DDBJ databases">
        <authorList>
            <person name="Meier V. D."/>
        </authorList>
    </citation>
    <scope>NUCLEOTIDE SEQUENCE</scope>
    <source>
        <strain evidence="2">AVDCRST_MAG60</strain>
    </source>
</reference>
<protein>
    <submittedName>
        <fullName evidence="2">Uncharacterized protein</fullName>
    </submittedName>
</protein>
<evidence type="ECO:0000256" key="1">
    <source>
        <dbReference type="SAM" id="MobiDB-lite"/>
    </source>
</evidence>
<sequence>GVVPRIGRPGARLGRGRRRRPAGPDRGHRRRRPGRRGLRQRRGRGPAVVARRGRRPRRRARRLPHRPRVRRRHLAAHAEGGSVRCGRRRGRDRGGPGRRSGGHDDRGGEPGLDGHPARCPQGPEGHPAL</sequence>
<dbReference type="AlphaFoldDB" id="A0A6J4PCG8"/>
<feature type="compositionally biased region" description="Basic residues" evidence="1">
    <location>
        <begin position="14"/>
        <end position="44"/>
    </location>
</feature>
<evidence type="ECO:0000313" key="2">
    <source>
        <dbReference type="EMBL" id="CAA9406299.1"/>
    </source>
</evidence>
<feature type="non-terminal residue" evidence="2">
    <location>
        <position position="1"/>
    </location>
</feature>
<accession>A0A6J4PCG8</accession>
<organism evidence="2">
    <name type="scientific">uncultured Nocardioides sp</name>
    <dbReference type="NCBI Taxonomy" id="198441"/>
    <lineage>
        <taxon>Bacteria</taxon>
        <taxon>Bacillati</taxon>
        <taxon>Actinomycetota</taxon>
        <taxon>Actinomycetes</taxon>
        <taxon>Propionibacteriales</taxon>
        <taxon>Nocardioidaceae</taxon>
        <taxon>Nocardioides</taxon>
        <taxon>environmental samples</taxon>
    </lineage>
</organism>
<dbReference type="EMBL" id="CADCUN010000260">
    <property type="protein sequence ID" value="CAA9406299.1"/>
    <property type="molecule type" value="Genomic_DNA"/>
</dbReference>
<name>A0A6J4PCG8_9ACTN</name>
<feature type="compositionally biased region" description="Low complexity" evidence="1">
    <location>
        <begin position="1"/>
        <end position="12"/>
    </location>
</feature>
<feature type="non-terminal residue" evidence="2">
    <location>
        <position position="129"/>
    </location>
</feature>
<feature type="region of interest" description="Disordered" evidence="1">
    <location>
        <begin position="1"/>
        <end position="129"/>
    </location>
</feature>
<gene>
    <name evidence="2" type="ORF">AVDCRST_MAG60-2386</name>
</gene>
<feature type="compositionally biased region" description="Basic residues" evidence="1">
    <location>
        <begin position="51"/>
        <end position="75"/>
    </location>
</feature>